<name>A0ABQ3IBJ4_9BACT</name>
<feature type="transmembrane region" description="Helical" evidence="6">
    <location>
        <begin position="647"/>
        <end position="671"/>
    </location>
</feature>
<evidence type="ECO:0000313" key="10">
    <source>
        <dbReference type="Proteomes" id="UP000658258"/>
    </source>
</evidence>
<comment type="caution">
    <text evidence="9">The sequence shown here is derived from an EMBL/GenBank/DDBJ whole genome shotgun (WGS) entry which is preliminary data.</text>
</comment>
<feature type="domain" description="ABC3 transporter permease C-terminal" evidence="7">
    <location>
        <begin position="650"/>
        <end position="763"/>
    </location>
</feature>
<reference evidence="10" key="1">
    <citation type="journal article" date="2019" name="Int. J. Syst. Evol. Microbiol.">
        <title>The Global Catalogue of Microorganisms (GCM) 10K type strain sequencing project: providing services to taxonomists for standard genome sequencing and annotation.</title>
        <authorList>
            <consortium name="The Broad Institute Genomics Platform"/>
            <consortium name="The Broad Institute Genome Sequencing Center for Infectious Disease"/>
            <person name="Wu L."/>
            <person name="Ma J."/>
        </authorList>
    </citation>
    <scope>NUCLEOTIDE SEQUENCE [LARGE SCALE GENOMIC DNA]</scope>
    <source>
        <strain evidence="10">CGMCC 1.15111</strain>
    </source>
</reference>
<feature type="transmembrane region" description="Helical" evidence="6">
    <location>
        <begin position="699"/>
        <end position="718"/>
    </location>
</feature>
<feature type="domain" description="MacB-like periplasmic core" evidence="8">
    <location>
        <begin position="407"/>
        <end position="573"/>
    </location>
</feature>
<gene>
    <name evidence="9" type="ORF">GCM10011340_24940</name>
</gene>
<comment type="subcellular location">
    <subcellularLocation>
        <location evidence="1">Cell membrane</location>
        <topology evidence="1">Multi-pass membrane protein</topology>
    </subcellularLocation>
</comment>
<dbReference type="PANTHER" id="PTHR30572">
    <property type="entry name" value="MEMBRANE COMPONENT OF TRANSPORTER-RELATED"/>
    <property type="match status" value="1"/>
</dbReference>
<organism evidence="9 10">
    <name type="scientific">Roseivirga thermotolerans</name>
    <dbReference type="NCBI Taxonomy" id="1758176"/>
    <lineage>
        <taxon>Bacteria</taxon>
        <taxon>Pseudomonadati</taxon>
        <taxon>Bacteroidota</taxon>
        <taxon>Cytophagia</taxon>
        <taxon>Cytophagales</taxon>
        <taxon>Roseivirgaceae</taxon>
        <taxon>Roseivirga</taxon>
    </lineage>
</organism>
<keyword evidence="10" id="KW-1185">Reference proteome</keyword>
<dbReference type="PANTHER" id="PTHR30572:SF18">
    <property type="entry name" value="ABC-TYPE MACROLIDE FAMILY EXPORT SYSTEM PERMEASE COMPONENT 2"/>
    <property type="match status" value="1"/>
</dbReference>
<evidence type="ECO:0000256" key="1">
    <source>
        <dbReference type="ARBA" id="ARBA00004651"/>
    </source>
</evidence>
<evidence type="ECO:0000256" key="4">
    <source>
        <dbReference type="ARBA" id="ARBA00022989"/>
    </source>
</evidence>
<feature type="domain" description="MacB-like periplasmic core" evidence="8">
    <location>
        <begin position="2"/>
        <end position="203"/>
    </location>
</feature>
<sequence>MLIVTYVQYELSYDRHFPNHENIYRVVIEGSFNGRDFTGSQSPAPTGATFRDQIPGVEERLRLRNTGNWIVKYNDKVFNENRFVFADETFFEVFRVPLLKGVPGEVLTKKNHLAMSATTASKYFGDEDPIGKTVRLDNDSDWVVAGVYEDIPSNSHFRFNVILSFITRESDYNNQQWLNQNYDTYLVMQPNANVEQVQKQMNEIAIEKMGAEFKQYLDMTFEQFEAAGNRFHYFLQPIADIHLLSDGYGGFEPESDITYVYIFSAIAVFILVIACINFMNLSTARSANRAKEVGVRKVLGSVKGQLVTQFISESVLITFISGLIGLGLAVLLLPFFNNFAGREMSLDFVANLPLVFAGSVVVGFLAGLYPAFFLSAFSPVKVLKGNLSMGMKSGGLRKALVTFQFFISILLIIGTFSILNQLQYIQNKKLGFEKEKVLLVHNTYLLGDGVEAYKNELLANANVEAVSSTWYLPTSSNRSSTVFFPDGIIDQDRGQVSQNWYVDHNYQKVFGLELVKGRFFDRDIPTDSTAMVINEKAAEIYGIKDLENAVIGDFNDDGSALDRYKVIGIVKDFHFESLKTEIGPLVMRLNGQNGYLGVRLNAGNFQQVISDARSAWDQMATDQPFEYSFLDDRFGNMYETESRLGDIFTSFAVLAVLIACLGLFGLAAFTAQQKTKEVGIRKVLGATLPQLMYLMSKEVTVLILISFVVASAVGWYGVDLWMQSFAYRPPISVSVFLLAGACALVIALLTMSYQSIKVATGNPVRALRNE</sequence>
<feature type="transmembrane region" description="Helical" evidence="6">
    <location>
        <begin position="730"/>
        <end position="749"/>
    </location>
</feature>
<keyword evidence="3 6" id="KW-0812">Transmembrane</keyword>
<evidence type="ECO:0000313" key="9">
    <source>
        <dbReference type="EMBL" id="GHE68221.1"/>
    </source>
</evidence>
<keyword evidence="4 6" id="KW-1133">Transmembrane helix</keyword>
<evidence type="ECO:0000256" key="2">
    <source>
        <dbReference type="ARBA" id="ARBA00022475"/>
    </source>
</evidence>
<proteinExistence type="predicted"/>
<evidence type="ECO:0000256" key="6">
    <source>
        <dbReference type="SAM" id="Phobius"/>
    </source>
</evidence>
<dbReference type="InterPro" id="IPR003838">
    <property type="entry name" value="ABC3_permease_C"/>
</dbReference>
<feature type="transmembrane region" description="Helical" evidence="6">
    <location>
        <begin position="356"/>
        <end position="378"/>
    </location>
</feature>
<dbReference type="Pfam" id="PF12704">
    <property type="entry name" value="MacB_PCD"/>
    <property type="match status" value="2"/>
</dbReference>
<evidence type="ECO:0000259" key="8">
    <source>
        <dbReference type="Pfam" id="PF12704"/>
    </source>
</evidence>
<dbReference type="InterPro" id="IPR025857">
    <property type="entry name" value="MacB_PCD"/>
</dbReference>
<evidence type="ECO:0000256" key="3">
    <source>
        <dbReference type="ARBA" id="ARBA00022692"/>
    </source>
</evidence>
<feature type="transmembrane region" description="Helical" evidence="6">
    <location>
        <begin position="315"/>
        <end position="336"/>
    </location>
</feature>
<dbReference type="Pfam" id="PF02687">
    <property type="entry name" value="FtsX"/>
    <property type="match status" value="2"/>
</dbReference>
<protein>
    <submittedName>
        <fullName evidence="9">ABC transporter permease</fullName>
    </submittedName>
</protein>
<dbReference type="Proteomes" id="UP000658258">
    <property type="component" value="Unassembled WGS sequence"/>
</dbReference>
<dbReference type="InterPro" id="IPR050250">
    <property type="entry name" value="Macrolide_Exporter_MacB"/>
</dbReference>
<feature type="domain" description="ABC3 transporter permease C-terminal" evidence="7">
    <location>
        <begin position="265"/>
        <end position="377"/>
    </location>
</feature>
<accession>A0ABQ3IBJ4</accession>
<evidence type="ECO:0000256" key="5">
    <source>
        <dbReference type="ARBA" id="ARBA00023136"/>
    </source>
</evidence>
<evidence type="ECO:0000259" key="7">
    <source>
        <dbReference type="Pfam" id="PF02687"/>
    </source>
</evidence>
<feature type="transmembrane region" description="Helical" evidence="6">
    <location>
        <begin position="399"/>
        <end position="419"/>
    </location>
</feature>
<feature type="transmembrane region" description="Helical" evidence="6">
    <location>
        <begin position="259"/>
        <end position="281"/>
    </location>
</feature>
<dbReference type="EMBL" id="BNAG01000003">
    <property type="protein sequence ID" value="GHE68221.1"/>
    <property type="molecule type" value="Genomic_DNA"/>
</dbReference>
<keyword evidence="2" id="KW-1003">Cell membrane</keyword>
<keyword evidence="5 6" id="KW-0472">Membrane</keyword>